<protein>
    <submittedName>
        <fullName evidence="2">Alpha-amylase</fullName>
    </submittedName>
</protein>
<evidence type="ECO:0000256" key="1">
    <source>
        <dbReference type="SAM" id="SignalP"/>
    </source>
</evidence>
<dbReference type="AlphaFoldDB" id="A0A2A2F7C8"/>
<dbReference type="RefSeq" id="WP_095617335.1">
    <property type="nucleotide sequence ID" value="NZ_NSKD01000003.1"/>
</dbReference>
<gene>
    <name evidence="2" type="ORF">CK501_08615</name>
</gene>
<dbReference type="EMBL" id="NSKD01000003">
    <property type="protein sequence ID" value="PAU80495.1"/>
    <property type="molecule type" value="Genomic_DNA"/>
</dbReference>
<evidence type="ECO:0000313" key="3">
    <source>
        <dbReference type="Proteomes" id="UP000218896"/>
    </source>
</evidence>
<sequence length="365" mass="39734">MFHRSLIAGACALGLSSLVPAFAHGPYTDGEWAGPRPDSHAPMGVMGDHRHSAGEWMISYRYMPMSMSDNQQGTSSISDDTIATAIPNRFAGNPMQPPTLRVVPRDMRTDMHMVGAMVAPTDRVTLMAMANYLKKEMTLTTYQGPTGTDTLGTFKTRNEGWGDIKLSALVGLASWTGHELHLNAGISLPTGSTDESDQVLTPMNTRQKMRLPYGMQLGSGTYDLLPGLTYNGHYGWISWGAQYSGVIRTGENDEGYTLGDEHEVTGWGALRVTPWLSTSLRLSALSREDIDGRDERIMAPVQTADPNNYGGERVDLGIGANLAGQSPALRGHRLGAELVSPIHQDVNGVQLGMDWMATLAYQYSW</sequence>
<accession>A0A2A2F7C8</accession>
<proteinExistence type="predicted"/>
<feature type="signal peptide" evidence="1">
    <location>
        <begin position="1"/>
        <end position="23"/>
    </location>
</feature>
<dbReference type="OrthoDB" id="5450709at2"/>
<reference evidence="2" key="1">
    <citation type="submission" date="2017-08" db="EMBL/GenBank/DDBJ databases">
        <title>Halovibrio sewagensis sp. nov., isolated from wastewater of high salinity.</title>
        <authorList>
            <person name="Dong X."/>
            <person name="Zhang G."/>
        </authorList>
    </citation>
    <scope>NUCLEOTIDE SEQUENCE [LARGE SCALE GENOMIC DNA]</scope>
    <source>
        <strain evidence="2">YL5-2</strain>
    </source>
</reference>
<comment type="caution">
    <text evidence="2">The sequence shown here is derived from an EMBL/GenBank/DDBJ whole genome shotgun (WGS) entry which is preliminary data.</text>
</comment>
<evidence type="ECO:0000313" key="2">
    <source>
        <dbReference type="EMBL" id="PAU80495.1"/>
    </source>
</evidence>
<keyword evidence="1" id="KW-0732">Signal</keyword>
<feature type="chain" id="PRO_5012539194" evidence="1">
    <location>
        <begin position="24"/>
        <end position="365"/>
    </location>
</feature>
<organism evidence="2 3">
    <name type="scientific">Halovibrio salipaludis</name>
    <dbReference type="NCBI Taxonomy" id="2032626"/>
    <lineage>
        <taxon>Bacteria</taxon>
        <taxon>Pseudomonadati</taxon>
        <taxon>Pseudomonadota</taxon>
        <taxon>Gammaproteobacteria</taxon>
        <taxon>Oceanospirillales</taxon>
        <taxon>Halomonadaceae</taxon>
        <taxon>Halovibrio</taxon>
    </lineage>
</organism>
<name>A0A2A2F7C8_9GAMM</name>
<keyword evidence="3" id="KW-1185">Reference proteome</keyword>
<dbReference type="Proteomes" id="UP000218896">
    <property type="component" value="Unassembled WGS sequence"/>
</dbReference>